<evidence type="ECO:0000256" key="1">
    <source>
        <dbReference type="SAM" id="MobiDB-lite"/>
    </source>
</evidence>
<comment type="caution">
    <text evidence="2">The sequence shown here is derived from an EMBL/GenBank/DDBJ whole genome shotgun (WGS) entry which is preliminary data.</text>
</comment>
<gene>
    <name evidence="2" type="ORF">PM001_LOCUS5759</name>
</gene>
<dbReference type="Proteomes" id="UP001162060">
    <property type="component" value="Unassembled WGS sequence"/>
</dbReference>
<dbReference type="AlphaFoldDB" id="A0AAV1TI19"/>
<feature type="region of interest" description="Disordered" evidence="1">
    <location>
        <begin position="140"/>
        <end position="159"/>
    </location>
</feature>
<feature type="region of interest" description="Disordered" evidence="1">
    <location>
        <begin position="51"/>
        <end position="70"/>
    </location>
</feature>
<sequence length="159" mass="17245">MDRHTSTPAVAAFSSTFAPTSGKLYGSTVPEVDVQKRQRRTYNTAAAALLTPMSSPTPGRPATVPSAGSDRRDDVAVRFVQHGAVDLFALQREQVLVGESRRVDDEFVHEVHGLHDRVARLEGQLDLLLRVLRLVASPTLPTQAPRDPPAMDQGKANAI</sequence>
<dbReference type="EMBL" id="CAKLBY020000047">
    <property type="protein sequence ID" value="CAK7918268.1"/>
    <property type="molecule type" value="Genomic_DNA"/>
</dbReference>
<evidence type="ECO:0000313" key="2">
    <source>
        <dbReference type="EMBL" id="CAK7918268.1"/>
    </source>
</evidence>
<reference evidence="2" key="1">
    <citation type="submission" date="2024-01" db="EMBL/GenBank/DDBJ databases">
        <authorList>
            <person name="Webb A."/>
        </authorList>
    </citation>
    <scope>NUCLEOTIDE SEQUENCE</scope>
    <source>
        <strain evidence="2">Pm1</strain>
    </source>
</reference>
<organism evidence="2 3">
    <name type="scientific">Peronospora matthiolae</name>
    <dbReference type="NCBI Taxonomy" id="2874970"/>
    <lineage>
        <taxon>Eukaryota</taxon>
        <taxon>Sar</taxon>
        <taxon>Stramenopiles</taxon>
        <taxon>Oomycota</taxon>
        <taxon>Peronosporomycetes</taxon>
        <taxon>Peronosporales</taxon>
        <taxon>Peronosporaceae</taxon>
        <taxon>Peronospora</taxon>
    </lineage>
</organism>
<accession>A0AAV1TI19</accession>
<evidence type="ECO:0000313" key="3">
    <source>
        <dbReference type="Proteomes" id="UP001162060"/>
    </source>
</evidence>
<proteinExistence type="predicted"/>
<protein>
    <submittedName>
        <fullName evidence="2">Uncharacterized protein</fullName>
    </submittedName>
</protein>
<name>A0AAV1TI19_9STRA</name>